<evidence type="ECO:0000313" key="2">
    <source>
        <dbReference type="Proteomes" id="UP001185331"/>
    </source>
</evidence>
<accession>A0AAE4BMT8</accession>
<name>A0AAE4BMT8_9DEIO</name>
<reference evidence="1" key="1">
    <citation type="submission" date="2023-07" db="EMBL/GenBank/DDBJ databases">
        <title>Sorghum-associated microbial communities from plants grown in Nebraska, USA.</title>
        <authorList>
            <person name="Schachtman D."/>
        </authorList>
    </citation>
    <scope>NUCLEOTIDE SEQUENCE</scope>
    <source>
        <strain evidence="1">BE330</strain>
    </source>
</reference>
<sequence length="71" mass="7696">MMSTDPRLFLLSSRNRPDATALFTALQIEAPNAQLGISVLGRTVTIDGVPHTVSHGTWRDLLGLTRKPPVS</sequence>
<gene>
    <name evidence="1" type="ORF">J2Y00_002424</name>
</gene>
<dbReference type="AlphaFoldDB" id="A0AAE4BMT8"/>
<organism evidence="1 2">
    <name type="scientific">Deinococcus soli</name>
    <name type="common">ex Cha et al. 2016</name>
    <dbReference type="NCBI Taxonomy" id="1309411"/>
    <lineage>
        <taxon>Bacteria</taxon>
        <taxon>Thermotogati</taxon>
        <taxon>Deinococcota</taxon>
        <taxon>Deinococci</taxon>
        <taxon>Deinococcales</taxon>
        <taxon>Deinococcaceae</taxon>
        <taxon>Deinococcus</taxon>
    </lineage>
</organism>
<protein>
    <submittedName>
        <fullName evidence="1">Uncharacterized protein</fullName>
    </submittedName>
</protein>
<dbReference type="Proteomes" id="UP001185331">
    <property type="component" value="Unassembled WGS sequence"/>
</dbReference>
<comment type="caution">
    <text evidence="1">The sequence shown here is derived from an EMBL/GenBank/DDBJ whole genome shotgun (WGS) entry which is preliminary data.</text>
</comment>
<dbReference type="EMBL" id="JAVDQK010000005">
    <property type="protein sequence ID" value="MDR6218827.1"/>
    <property type="molecule type" value="Genomic_DNA"/>
</dbReference>
<proteinExistence type="predicted"/>
<dbReference type="RefSeq" id="WP_309853481.1">
    <property type="nucleotide sequence ID" value="NZ_JAVDQJ010000004.1"/>
</dbReference>
<evidence type="ECO:0000313" key="1">
    <source>
        <dbReference type="EMBL" id="MDR6218827.1"/>
    </source>
</evidence>